<name>A0A418QVX5_9BACT</name>
<evidence type="ECO:0008006" key="4">
    <source>
        <dbReference type="Google" id="ProtNLM"/>
    </source>
</evidence>
<proteinExistence type="predicted"/>
<keyword evidence="3" id="KW-1185">Reference proteome</keyword>
<keyword evidence="1" id="KW-1133">Transmembrane helix</keyword>
<gene>
    <name evidence="2" type="ORF">D0T11_12455</name>
</gene>
<dbReference type="EMBL" id="QYCN01000017">
    <property type="protein sequence ID" value="RIY09308.1"/>
    <property type="molecule type" value="Genomic_DNA"/>
</dbReference>
<organism evidence="2 3">
    <name type="scientific">Hymenobacter rubripertinctus</name>
    <dbReference type="NCBI Taxonomy" id="2029981"/>
    <lineage>
        <taxon>Bacteria</taxon>
        <taxon>Pseudomonadati</taxon>
        <taxon>Bacteroidota</taxon>
        <taxon>Cytophagia</taxon>
        <taxon>Cytophagales</taxon>
        <taxon>Hymenobacteraceae</taxon>
        <taxon>Hymenobacter</taxon>
    </lineage>
</organism>
<feature type="transmembrane region" description="Helical" evidence="1">
    <location>
        <begin position="136"/>
        <end position="158"/>
    </location>
</feature>
<keyword evidence="1" id="KW-0472">Membrane</keyword>
<dbReference type="GO" id="GO:0005886">
    <property type="term" value="C:plasma membrane"/>
    <property type="evidence" value="ECO:0007669"/>
    <property type="project" value="TreeGrafter"/>
</dbReference>
<keyword evidence="1" id="KW-0812">Transmembrane</keyword>
<sequence>MVASVSRAVNVPNSAWPTRSCTTFSSTTQPGFTSRLSSTTKPIFPKRRLMRGRTKKVVLRPVLRFRPGPEPEDRAQNYAKRRGVHATKADRERAFFLYICLPPPPALFIFWLRGLVRSMSEPSYSLLGLWPIVNRWKKLVGAALVLAAVVSIIVVLLLPNIYKSTAVFFPTNPQTTDPDRISTEGSRLELNGRTEDLDRVITIGESQPVADEIIQRFQLHKHYKTGTPGNDLADDATLREFSANLGIVHTERDAIELTFFDRDKHLAARIANALVQIIDSVNQQLTLDNRRDVLGIYRQRYQFLDQEFERSRQQLLQARRRYGIYGLEQQSRYLAREIIEVESKLHQAEGEGNGGKAAGLRRALRGLTRSEAGNVLNLEDYTRGVDSLNLFTARMTDLQGRLVRARGDYETADVSLKGKISSLYIVQKAYPATKKSKPIRWLIVVGSVFLTLALSLVVITLLELWRRTPSPLRNPA</sequence>
<dbReference type="InterPro" id="IPR050445">
    <property type="entry name" value="Bact_polysacc_biosynth/exp"/>
</dbReference>
<evidence type="ECO:0000313" key="3">
    <source>
        <dbReference type="Proteomes" id="UP000284250"/>
    </source>
</evidence>
<dbReference type="PANTHER" id="PTHR32309:SF13">
    <property type="entry name" value="FERRIC ENTEROBACTIN TRANSPORT PROTEIN FEPE"/>
    <property type="match status" value="1"/>
</dbReference>
<evidence type="ECO:0000313" key="2">
    <source>
        <dbReference type="EMBL" id="RIY09308.1"/>
    </source>
</evidence>
<dbReference type="AlphaFoldDB" id="A0A418QVX5"/>
<comment type="caution">
    <text evidence="2">The sequence shown here is derived from an EMBL/GenBank/DDBJ whole genome shotgun (WGS) entry which is preliminary data.</text>
</comment>
<dbReference type="GO" id="GO:0004713">
    <property type="term" value="F:protein tyrosine kinase activity"/>
    <property type="evidence" value="ECO:0007669"/>
    <property type="project" value="TreeGrafter"/>
</dbReference>
<dbReference type="Proteomes" id="UP000284250">
    <property type="component" value="Unassembled WGS sequence"/>
</dbReference>
<protein>
    <recommendedName>
        <fullName evidence="4">Polysaccharide chain length determinant N-terminal domain-containing protein</fullName>
    </recommendedName>
</protein>
<reference evidence="2 3" key="1">
    <citation type="submission" date="2018-09" db="EMBL/GenBank/DDBJ databases">
        <authorList>
            <person name="Zeman M."/>
            <person name="Pardy F."/>
        </authorList>
    </citation>
    <scope>NUCLEOTIDE SEQUENCE [LARGE SCALE GENOMIC DNA]</scope>
    <source>
        <strain evidence="2 3">CCM 8852</strain>
    </source>
</reference>
<accession>A0A418QVX5</accession>
<reference evidence="2 3" key="2">
    <citation type="submission" date="2019-01" db="EMBL/GenBank/DDBJ databases">
        <title>Hymenobacter humicola sp. nov., isolated from soils in Antarctica.</title>
        <authorList>
            <person name="Sedlacek I."/>
            <person name="Holochova P."/>
            <person name="Kralova S."/>
            <person name="Pantucek R."/>
            <person name="Stankova E."/>
            <person name="Vrbovska V."/>
            <person name="Kristofova L."/>
            <person name="Svec P."/>
            <person name="Busse H.-J."/>
        </authorList>
    </citation>
    <scope>NUCLEOTIDE SEQUENCE [LARGE SCALE GENOMIC DNA]</scope>
    <source>
        <strain evidence="2 3">CCM 8852</strain>
    </source>
</reference>
<dbReference type="OrthoDB" id="647428at2"/>
<dbReference type="PANTHER" id="PTHR32309">
    <property type="entry name" value="TYROSINE-PROTEIN KINASE"/>
    <property type="match status" value="1"/>
</dbReference>
<evidence type="ECO:0000256" key="1">
    <source>
        <dbReference type="SAM" id="Phobius"/>
    </source>
</evidence>
<feature type="transmembrane region" description="Helical" evidence="1">
    <location>
        <begin position="95"/>
        <end position="116"/>
    </location>
</feature>
<feature type="transmembrane region" description="Helical" evidence="1">
    <location>
        <begin position="441"/>
        <end position="462"/>
    </location>
</feature>